<dbReference type="InterPro" id="IPR012337">
    <property type="entry name" value="RNaseH-like_sf"/>
</dbReference>
<accession>Q3S8L7</accession>
<dbReference type="SUPFAM" id="SSF53098">
    <property type="entry name" value="Ribonuclease H-like"/>
    <property type="match status" value="1"/>
</dbReference>
<evidence type="ECO:0000313" key="1">
    <source>
        <dbReference type="EMBL" id="AAZ94952.1"/>
    </source>
</evidence>
<feature type="non-terminal residue" evidence="1">
    <location>
        <position position="111"/>
    </location>
</feature>
<gene>
    <name evidence="1" type="primary">pol</name>
</gene>
<protein>
    <submittedName>
        <fullName evidence="1">Integrase</fullName>
    </submittedName>
</protein>
<reference evidence="1" key="1">
    <citation type="submission" date="2005-07" db="EMBL/GenBank/DDBJ databases">
        <title>Genetic Diversity of HIV-1 in Northern Kenya.</title>
        <authorList>
            <person name="Khamadi S.A."/>
            <person name="Ochieng W."/>
            <person name="Lihana R.W."/>
            <person name="Kiptoo M.K."/>
            <person name="Kinyua J.G."/>
            <person name="Lagat N."/>
            <person name="Muriuki J."/>
            <person name="Mwangi J."/>
            <person name="Pelle R."/>
            <person name="Muigai A."/>
            <person name="Carter J."/>
            <person name="Yamada R."/>
            <person name="Mpoke S."/>
        </authorList>
    </citation>
    <scope>NUCLEOTIDE SEQUENCE</scope>
    <source>
        <strain evidence="1">MYLD022</strain>
    </source>
</reference>
<dbReference type="EMBL" id="DQ149252">
    <property type="protein sequence ID" value="AAZ94952.1"/>
    <property type="molecule type" value="Genomic_DNA"/>
</dbReference>
<feature type="non-terminal residue" evidence="1">
    <location>
        <position position="1"/>
    </location>
</feature>
<sequence>SRSYSSRNRTGDSLFYLKISRKMASKSSTYRQWQQFHQCCSYGRLLVGRHQAGIWNSLQTPKSRGSRIYESRIKKDYRAGKRSSCTSYDSSTNGKYFIHYFKKKGRNRGRA</sequence>
<organism evidence="1">
    <name type="scientific">Human immunodeficiency virus type 1</name>
    <name type="common">HIV-1</name>
    <dbReference type="NCBI Taxonomy" id="11676"/>
    <lineage>
        <taxon>Viruses</taxon>
        <taxon>Riboviria</taxon>
        <taxon>Pararnavirae</taxon>
        <taxon>Artverviricota</taxon>
        <taxon>Revtraviricetes</taxon>
        <taxon>Ortervirales</taxon>
        <taxon>Retroviridae</taxon>
        <taxon>Orthoretrovirinae</taxon>
        <taxon>Lentivirus</taxon>
        <taxon>Lentivirus humimdef1</taxon>
    </lineage>
</organism>
<organismHost>
    <name type="scientific">Homo sapiens</name>
    <name type="common">Human</name>
    <dbReference type="NCBI Taxonomy" id="9606"/>
</organismHost>
<name>Q3S8L7_HV1</name>
<proteinExistence type="predicted"/>